<organism evidence="2 3">
    <name type="scientific">Pleurodeles waltl</name>
    <name type="common">Iberian ribbed newt</name>
    <dbReference type="NCBI Taxonomy" id="8319"/>
    <lineage>
        <taxon>Eukaryota</taxon>
        <taxon>Metazoa</taxon>
        <taxon>Chordata</taxon>
        <taxon>Craniata</taxon>
        <taxon>Vertebrata</taxon>
        <taxon>Euteleostomi</taxon>
        <taxon>Amphibia</taxon>
        <taxon>Batrachia</taxon>
        <taxon>Caudata</taxon>
        <taxon>Salamandroidea</taxon>
        <taxon>Salamandridae</taxon>
        <taxon>Pleurodelinae</taxon>
        <taxon>Pleurodeles</taxon>
    </lineage>
</organism>
<evidence type="ECO:0000256" key="1">
    <source>
        <dbReference type="SAM" id="MobiDB-lite"/>
    </source>
</evidence>
<dbReference type="AlphaFoldDB" id="A0AAV7VSH6"/>
<feature type="region of interest" description="Disordered" evidence="1">
    <location>
        <begin position="92"/>
        <end position="141"/>
    </location>
</feature>
<proteinExistence type="predicted"/>
<feature type="compositionally biased region" description="Basic residues" evidence="1">
    <location>
        <begin position="132"/>
        <end position="141"/>
    </location>
</feature>
<name>A0AAV7VSH6_PLEWA</name>
<dbReference type="EMBL" id="JANPWB010000003">
    <property type="protein sequence ID" value="KAJ1203620.1"/>
    <property type="molecule type" value="Genomic_DNA"/>
</dbReference>
<dbReference type="Proteomes" id="UP001066276">
    <property type="component" value="Chromosome 2_1"/>
</dbReference>
<evidence type="ECO:0000313" key="2">
    <source>
        <dbReference type="EMBL" id="KAJ1203620.1"/>
    </source>
</evidence>
<sequence>MPRGRAIRGPPKSPAATNLSTYGQYTSLRYRTTCLVSGEVHCGPPALPISGPRAPHHQGPLYARIQPPNSAAALISPTRGLGPIVLEASAHCATSGAQHSPWRTQAARRPPGPPLRHLSRPPGHRVPGPPHRPNRRRLTIA</sequence>
<comment type="caution">
    <text evidence="2">The sequence shown here is derived from an EMBL/GenBank/DDBJ whole genome shotgun (WGS) entry which is preliminary data.</text>
</comment>
<protein>
    <submittedName>
        <fullName evidence="2">Uncharacterized protein</fullName>
    </submittedName>
</protein>
<keyword evidence="3" id="KW-1185">Reference proteome</keyword>
<gene>
    <name evidence="2" type="ORF">NDU88_007404</name>
</gene>
<accession>A0AAV7VSH6</accession>
<evidence type="ECO:0000313" key="3">
    <source>
        <dbReference type="Proteomes" id="UP001066276"/>
    </source>
</evidence>
<reference evidence="2" key="1">
    <citation type="journal article" date="2022" name="bioRxiv">
        <title>Sequencing and chromosome-scale assembly of the giantPleurodeles waltlgenome.</title>
        <authorList>
            <person name="Brown T."/>
            <person name="Elewa A."/>
            <person name="Iarovenko S."/>
            <person name="Subramanian E."/>
            <person name="Araus A.J."/>
            <person name="Petzold A."/>
            <person name="Susuki M."/>
            <person name="Suzuki K.-i.T."/>
            <person name="Hayashi T."/>
            <person name="Toyoda A."/>
            <person name="Oliveira C."/>
            <person name="Osipova E."/>
            <person name="Leigh N.D."/>
            <person name="Simon A."/>
            <person name="Yun M.H."/>
        </authorList>
    </citation>
    <scope>NUCLEOTIDE SEQUENCE</scope>
    <source>
        <strain evidence="2">20211129_DDA</strain>
        <tissue evidence="2">Liver</tissue>
    </source>
</reference>